<accession>A0A5C6B5Y7</accession>
<evidence type="ECO:0000313" key="3">
    <source>
        <dbReference type="Proteomes" id="UP000320176"/>
    </source>
</evidence>
<feature type="region of interest" description="Disordered" evidence="1">
    <location>
        <begin position="161"/>
        <end position="218"/>
    </location>
</feature>
<organism evidence="2 3">
    <name type="scientific">Stieleria varia</name>
    <dbReference type="NCBI Taxonomy" id="2528005"/>
    <lineage>
        <taxon>Bacteria</taxon>
        <taxon>Pseudomonadati</taxon>
        <taxon>Planctomycetota</taxon>
        <taxon>Planctomycetia</taxon>
        <taxon>Pirellulales</taxon>
        <taxon>Pirellulaceae</taxon>
        <taxon>Stieleria</taxon>
    </lineage>
</organism>
<sequence length="218" mass="24223">MTPVTPSEQLRYASDPSPEKTPGEVKLKLSPVDPTQDFHGRSQQTLHLAEQAFAQTGSWVVFFREIFGPEGVVRQLFSDITEREKFQSTEPYRQLQEMLAAIRSQDNSKGDASEPERMITIRLPKSLHEALANESEEVKLSINKLCITKLIQSVESRFVPVQRGRRRGRRPGPQGPRVVSDKVIIDGKPEATQSTSETTSSPAAPQSSGSGPILRSEQ</sequence>
<keyword evidence="3" id="KW-1185">Reference proteome</keyword>
<dbReference type="AlphaFoldDB" id="A0A5C6B5Y7"/>
<dbReference type="Proteomes" id="UP000320176">
    <property type="component" value="Unassembled WGS sequence"/>
</dbReference>
<evidence type="ECO:0008006" key="4">
    <source>
        <dbReference type="Google" id="ProtNLM"/>
    </source>
</evidence>
<dbReference type="EMBL" id="SJPN01000001">
    <property type="protein sequence ID" value="TWU07695.1"/>
    <property type="molecule type" value="Genomic_DNA"/>
</dbReference>
<feature type="compositionally biased region" description="Basic and acidic residues" evidence="1">
    <location>
        <begin position="17"/>
        <end position="27"/>
    </location>
</feature>
<dbReference type="RefSeq" id="WP_146517882.1">
    <property type="nucleotide sequence ID" value="NZ_CP151726.1"/>
</dbReference>
<comment type="caution">
    <text evidence="2">The sequence shown here is derived from an EMBL/GenBank/DDBJ whole genome shotgun (WGS) entry which is preliminary data.</text>
</comment>
<dbReference type="OrthoDB" id="268431at2"/>
<feature type="compositionally biased region" description="Low complexity" evidence="1">
    <location>
        <begin position="190"/>
        <end position="212"/>
    </location>
</feature>
<evidence type="ECO:0000256" key="1">
    <source>
        <dbReference type="SAM" id="MobiDB-lite"/>
    </source>
</evidence>
<name>A0A5C6B5Y7_9BACT</name>
<feature type="compositionally biased region" description="Basic and acidic residues" evidence="1">
    <location>
        <begin position="179"/>
        <end position="189"/>
    </location>
</feature>
<protein>
    <recommendedName>
        <fullName evidence="4">HicB family protein</fullName>
    </recommendedName>
</protein>
<reference evidence="2 3" key="1">
    <citation type="submission" date="2019-02" db="EMBL/GenBank/DDBJ databases">
        <title>Deep-cultivation of Planctomycetes and their phenomic and genomic characterization uncovers novel biology.</title>
        <authorList>
            <person name="Wiegand S."/>
            <person name="Jogler M."/>
            <person name="Boedeker C."/>
            <person name="Pinto D."/>
            <person name="Vollmers J."/>
            <person name="Rivas-Marin E."/>
            <person name="Kohn T."/>
            <person name="Peeters S.H."/>
            <person name="Heuer A."/>
            <person name="Rast P."/>
            <person name="Oberbeckmann S."/>
            <person name="Bunk B."/>
            <person name="Jeske O."/>
            <person name="Meyerdierks A."/>
            <person name="Storesund J.E."/>
            <person name="Kallscheuer N."/>
            <person name="Luecker S."/>
            <person name="Lage O.M."/>
            <person name="Pohl T."/>
            <person name="Merkel B.J."/>
            <person name="Hornburger P."/>
            <person name="Mueller R.-W."/>
            <person name="Bruemmer F."/>
            <person name="Labrenz M."/>
            <person name="Spormann A.M."/>
            <person name="Op Den Camp H."/>
            <person name="Overmann J."/>
            <person name="Amann R."/>
            <person name="Jetten M.S.M."/>
            <person name="Mascher T."/>
            <person name="Medema M.H."/>
            <person name="Devos D.P."/>
            <person name="Kaster A.-K."/>
            <person name="Ovreas L."/>
            <person name="Rohde M."/>
            <person name="Galperin M.Y."/>
            <person name="Jogler C."/>
        </authorList>
    </citation>
    <scope>NUCLEOTIDE SEQUENCE [LARGE SCALE GENOMIC DNA]</scope>
    <source>
        <strain evidence="2 3">Pla52n</strain>
    </source>
</reference>
<proteinExistence type="predicted"/>
<evidence type="ECO:0000313" key="2">
    <source>
        <dbReference type="EMBL" id="TWU07695.1"/>
    </source>
</evidence>
<feature type="region of interest" description="Disordered" evidence="1">
    <location>
        <begin position="1"/>
        <end position="35"/>
    </location>
</feature>
<gene>
    <name evidence="2" type="ORF">Pla52n_02680</name>
</gene>